<dbReference type="STRING" id="1219383.SAMN05421733_11027"/>
<dbReference type="OrthoDB" id="9784774at2"/>
<dbReference type="InterPro" id="IPR036265">
    <property type="entry name" value="HIT-like_sf"/>
</dbReference>
<feature type="active site" description="Tele-AMP-histidine intermediate" evidence="1">
    <location>
        <position position="95"/>
    </location>
</feature>
<dbReference type="PROSITE" id="PS51084">
    <property type="entry name" value="HIT_2"/>
    <property type="match status" value="1"/>
</dbReference>
<dbReference type="Proteomes" id="UP000242501">
    <property type="component" value="Unassembled WGS sequence"/>
</dbReference>
<dbReference type="PANTHER" id="PTHR46648:SF1">
    <property type="entry name" value="ADENOSINE 5'-MONOPHOSPHORAMIDASE HNT1"/>
    <property type="match status" value="1"/>
</dbReference>
<reference evidence="5" key="1">
    <citation type="submission" date="2016-09" db="EMBL/GenBank/DDBJ databases">
        <authorList>
            <person name="Varghese N."/>
            <person name="Submissions S."/>
        </authorList>
    </citation>
    <scope>NUCLEOTIDE SEQUENCE [LARGE SCALE GENOMIC DNA]</scope>
    <source>
        <strain evidence="5">ANC 4422</strain>
    </source>
</reference>
<evidence type="ECO:0000256" key="1">
    <source>
        <dbReference type="PIRSR" id="PIRSR601310-1"/>
    </source>
</evidence>
<proteinExistence type="predicted"/>
<keyword evidence="5" id="KW-1185">Reference proteome</keyword>
<dbReference type="RefSeq" id="WP_092749380.1">
    <property type="nucleotide sequence ID" value="NZ_FMYL01000010.1"/>
</dbReference>
<organism evidence="4 5">
    <name type="scientific">Acinetobacter boissieri</name>
    <dbReference type="NCBI Taxonomy" id="1219383"/>
    <lineage>
        <taxon>Bacteria</taxon>
        <taxon>Pseudomonadati</taxon>
        <taxon>Pseudomonadota</taxon>
        <taxon>Gammaproteobacteria</taxon>
        <taxon>Moraxellales</taxon>
        <taxon>Moraxellaceae</taxon>
        <taxon>Acinetobacter</taxon>
    </lineage>
</organism>
<dbReference type="Gene3D" id="3.30.428.10">
    <property type="entry name" value="HIT-like"/>
    <property type="match status" value="1"/>
</dbReference>
<evidence type="ECO:0000259" key="3">
    <source>
        <dbReference type="PROSITE" id="PS51084"/>
    </source>
</evidence>
<dbReference type="GO" id="GO:0016787">
    <property type="term" value="F:hydrolase activity"/>
    <property type="evidence" value="ECO:0007669"/>
    <property type="project" value="UniProtKB-KW"/>
</dbReference>
<evidence type="ECO:0000256" key="2">
    <source>
        <dbReference type="PROSITE-ProRule" id="PRU00464"/>
    </source>
</evidence>
<dbReference type="InterPro" id="IPR001310">
    <property type="entry name" value="Histidine_triad_HIT"/>
</dbReference>
<feature type="domain" description="HIT" evidence="3">
    <location>
        <begin position="4"/>
        <end position="109"/>
    </location>
</feature>
<sequence>MGCIFCKMVNKELEHHIVAEDEHFLAFLSLFPNTLGTTVVIPKKHYSSYAFDLDEHVMYELVKFSKHVAKKLDHFFDDVGRTAMVFEGFGVDHVHAKLFPMHGTAQTQQQWQAINSSIDHYFEQYPGYISTHDAAQANHTDLASLAKEIRAKNT</sequence>
<comment type="caution">
    <text evidence="2">Lacks conserved residue(s) required for the propagation of feature annotation.</text>
</comment>
<dbReference type="AlphaFoldDB" id="A0A1G6J5W4"/>
<dbReference type="Pfam" id="PF01230">
    <property type="entry name" value="HIT"/>
    <property type="match status" value="1"/>
</dbReference>
<gene>
    <name evidence="4" type="ORF">SAMN05421733_11027</name>
</gene>
<dbReference type="PANTHER" id="PTHR46648">
    <property type="entry name" value="HIT FAMILY PROTEIN 1"/>
    <property type="match status" value="1"/>
</dbReference>
<dbReference type="SUPFAM" id="SSF54197">
    <property type="entry name" value="HIT-like"/>
    <property type="match status" value="1"/>
</dbReference>
<protein>
    <submittedName>
        <fullName evidence="4">Diadenosine tetraphosphate (Ap4A) hydrolase</fullName>
    </submittedName>
</protein>
<evidence type="ECO:0000313" key="4">
    <source>
        <dbReference type="EMBL" id="SDC14047.1"/>
    </source>
</evidence>
<accession>A0A1G6J5W4</accession>
<dbReference type="GO" id="GO:0009117">
    <property type="term" value="P:nucleotide metabolic process"/>
    <property type="evidence" value="ECO:0007669"/>
    <property type="project" value="TreeGrafter"/>
</dbReference>
<keyword evidence="4" id="KW-0378">Hydrolase</keyword>
<dbReference type="InterPro" id="IPR011146">
    <property type="entry name" value="HIT-like"/>
</dbReference>
<evidence type="ECO:0000313" key="5">
    <source>
        <dbReference type="Proteomes" id="UP000242501"/>
    </source>
</evidence>
<name>A0A1G6J5W4_9GAMM</name>
<dbReference type="EMBL" id="FMYL01000010">
    <property type="protein sequence ID" value="SDC14047.1"/>
    <property type="molecule type" value="Genomic_DNA"/>
</dbReference>